<reference evidence="1" key="2">
    <citation type="submission" date="2022-01" db="EMBL/GenBank/DDBJ databases">
        <authorList>
            <person name="Yamashiro T."/>
            <person name="Shiraishi A."/>
            <person name="Satake H."/>
            <person name="Nakayama K."/>
        </authorList>
    </citation>
    <scope>NUCLEOTIDE SEQUENCE</scope>
</reference>
<organism evidence="1 2">
    <name type="scientific">Tanacetum coccineum</name>
    <dbReference type="NCBI Taxonomy" id="301880"/>
    <lineage>
        <taxon>Eukaryota</taxon>
        <taxon>Viridiplantae</taxon>
        <taxon>Streptophyta</taxon>
        <taxon>Embryophyta</taxon>
        <taxon>Tracheophyta</taxon>
        <taxon>Spermatophyta</taxon>
        <taxon>Magnoliopsida</taxon>
        <taxon>eudicotyledons</taxon>
        <taxon>Gunneridae</taxon>
        <taxon>Pentapetalae</taxon>
        <taxon>asterids</taxon>
        <taxon>campanulids</taxon>
        <taxon>Asterales</taxon>
        <taxon>Asteraceae</taxon>
        <taxon>Asteroideae</taxon>
        <taxon>Anthemideae</taxon>
        <taxon>Anthemidinae</taxon>
        <taxon>Tanacetum</taxon>
    </lineage>
</organism>
<proteinExistence type="predicted"/>
<sequence>MKMESSSSRGGICAVLSELGFCTLSIDVSEFCSGSFEGIETTGVGTRGVKELSTAGNLKHLDPLYSMVVEVSVDVNSRNHDEDIGTKKSFESSHASCEKFSSVLQEIVIHLEVSCFRRWRSGFEFRKQDHPVRIDRVSSLSEQGPGHLEGKKKKAKLYRRIGTSAVVNVEVTLLKNRR</sequence>
<comment type="caution">
    <text evidence="1">The sequence shown here is derived from an EMBL/GenBank/DDBJ whole genome shotgun (WGS) entry which is preliminary data.</text>
</comment>
<dbReference type="Proteomes" id="UP001151760">
    <property type="component" value="Unassembled WGS sequence"/>
</dbReference>
<name>A0ABQ5FVH3_9ASTR</name>
<protein>
    <submittedName>
        <fullName evidence="1">Uncharacterized protein</fullName>
    </submittedName>
</protein>
<gene>
    <name evidence="1" type="ORF">Tco_1018353</name>
</gene>
<accession>A0ABQ5FVH3</accession>
<dbReference type="EMBL" id="BQNB010017755">
    <property type="protein sequence ID" value="GJT66873.1"/>
    <property type="molecule type" value="Genomic_DNA"/>
</dbReference>
<evidence type="ECO:0000313" key="2">
    <source>
        <dbReference type="Proteomes" id="UP001151760"/>
    </source>
</evidence>
<reference evidence="1" key="1">
    <citation type="journal article" date="2022" name="Int. J. Mol. Sci.">
        <title>Draft Genome of Tanacetum Coccineum: Genomic Comparison of Closely Related Tanacetum-Family Plants.</title>
        <authorList>
            <person name="Yamashiro T."/>
            <person name="Shiraishi A."/>
            <person name="Nakayama K."/>
            <person name="Satake H."/>
        </authorList>
    </citation>
    <scope>NUCLEOTIDE SEQUENCE</scope>
</reference>
<keyword evidence="2" id="KW-1185">Reference proteome</keyword>
<evidence type="ECO:0000313" key="1">
    <source>
        <dbReference type="EMBL" id="GJT66873.1"/>
    </source>
</evidence>